<name>A0ABW4VI05_9MICO</name>
<dbReference type="RefSeq" id="WP_377200067.1">
    <property type="nucleotide sequence ID" value="NZ_JBHUHF010000001.1"/>
</dbReference>
<gene>
    <name evidence="1" type="ORF">ACFSL2_22995</name>
</gene>
<accession>A0ABW4VI05</accession>
<organism evidence="1 2">
    <name type="scientific">Promicromonospora aerolata</name>
    <dbReference type="NCBI Taxonomy" id="195749"/>
    <lineage>
        <taxon>Bacteria</taxon>
        <taxon>Bacillati</taxon>
        <taxon>Actinomycetota</taxon>
        <taxon>Actinomycetes</taxon>
        <taxon>Micrococcales</taxon>
        <taxon>Promicromonosporaceae</taxon>
        <taxon>Promicromonospora</taxon>
    </lineage>
</organism>
<proteinExistence type="predicted"/>
<comment type="caution">
    <text evidence="1">The sequence shown here is derived from an EMBL/GenBank/DDBJ whole genome shotgun (WGS) entry which is preliminary data.</text>
</comment>
<keyword evidence="2" id="KW-1185">Reference proteome</keyword>
<evidence type="ECO:0000313" key="1">
    <source>
        <dbReference type="EMBL" id="MFD2028377.1"/>
    </source>
</evidence>
<evidence type="ECO:0000313" key="2">
    <source>
        <dbReference type="Proteomes" id="UP001597338"/>
    </source>
</evidence>
<protein>
    <recommendedName>
        <fullName evidence="3">SUKH-4 immunity protein of toxin-antitoxin system</fullName>
    </recommendedName>
</protein>
<dbReference type="EMBL" id="JBHUHF010000001">
    <property type="protein sequence ID" value="MFD2028377.1"/>
    <property type="molecule type" value="Genomic_DNA"/>
</dbReference>
<evidence type="ECO:0008006" key="3">
    <source>
        <dbReference type="Google" id="ProtNLM"/>
    </source>
</evidence>
<sequence>MADLAWLERATRHPMDYMASAFDDAVRDISAQGVTDLAGSDTTLPDDLTWFLQDGGLRDRLRSATSSYFDLGDTAVTVDGGRLVHLISDSQWVFHWLLYLGEDGSSAVVGTGFPAGFDLDADEYEDADCLHEDRHYILVADSFAEFIWRWWMDNEIFYRAVVGKASLTTEQEAYVAQYGPPTSLD</sequence>
<reference evidence="2" key="1">
    <citation type="journal article" date="2019" name="Int. J. Syst. Evol. Microbiol.">
        <title>The Global Catalogue of Microorganisms (GCM) 10K type strain sequencing project: providing services to taxonomists for standard genome sequencing and annotation.</title>
        <authorList>
            <consortium name="The Broad Institute Genomics Platform"/>
            <consortium name="The Broad Institute Genome Sequencing Center for Infectious Disease"/>
            <person name="Wu L."/>
            <person name="Ma J."/>
        </authorList>
    </citation>
    <scope>NUCLEOTIDE SEQUENCE [LARGE SCALE GENOMIC DNA]</scope>
    <source>
        <strain evidence="2">CCM 7043</strain>
    </source>
</reference>
<dbReference type="Proteomes" id="UP001597338">
    <property type="component" value="Unassembled WGS sequence"/>
</dbReference>